<sequence length="572" mass="61276">MKLCLVLLLGMGVGVSWAGGKWGMVDTNGTWRLPEKYEEVGEFRGDLKRSFTLPEFLPGVKGAKVRKWLKVEGDEVKGGQALAEVELTEPALPVESPISGMLVKIGVPAGGAAIPGSALGSVRNLGHVGMFEKKQFDVLCPGYGPNPGSATMVRWLKLEGDAVLKGEKIAEVRPKEAMAMLQAPGSGTLVKIEVKDGEEAKVGQAVAKMGIGRVPVKLGGEWFYADERGTRVTQDRYLEVGSMLGGMAPVRLGEKWGFVDGEGRLIPKATDGKKAKGFSFGLVEKAEFDLARKVRGGLAAVRVMDRWGYVAYQDGGIRMAISPRFLQARDFSEGLAAVEESEDAPLAEEGDVDKEVAEEEVKKPAGPAAWGYILPSGKLWGRLDFAEAGDFLDGRAAVRALGEGMPWVLIDSKIKARTTKNYGGLILLGEKRVAWRQSGGWGLMDLQERVLEIRPGIKNQAGEGVGQDVLEAVGPFGDDRAPAKEPGGKWGYLDPEGKWAIPAKFERALVFHGGLAAAKEPGGKWGYLRPDGSWGLAPKYTKARAFTDGLAAVSEQGEVELGPEGATGGFWE</sequence>
<comment type="caution">
    <text evidence="2">The sequence shown here is derived from an EMBL/GenBank/DDBJ whole genome shotgun (WGS) entry which is preliminary data.</text>
</comment>
<dbReference type="InterPro" id="IPR011053">
    <property type="entry name" value="Single_hybrid_motif"/>
</dbReference>
<evidence type="ECO:0000313" key="3">
    <source>
        <dbReference type="Proteomes" id="UP000051220"/>
    </source>
</evidence>
<dbReference type="SUPFAM" id="SSF51230">
    <property type="entry name" value="Single hybrid motif"/>
    <property type="match status" value="2"/>
</dbReference>
<dbReference type="Pfam" id="PF14903">
    <property type="entry name" value="WG_beta_rep"/>
    <property type="match status" value="3"/>
</dbReference>
<gene>
    <name evidence="2" type="ORF">ABS33_06270</name>
</gene>
<protein>
    <recommendedName>
        <fullName evidence="1">Lipoyl-binding domain-containing protein</fullName>
    </recommendedName>
</protein>
<dbReference type="InterPro" id="IPR000089">
    <property type="entry name" value="Biotin_lipoyl"/>
</dbReference>
<accession>A0A0R2X969</accession>
<dbReference type="Gene3D" id="2.40.50.100">
    <property type="match status" value="2"/>
</dbReference>
<dbReference type="InterPro" id="IPR032774">
    <property type="entry name" value="WG_beta_rep"/>
</dbReference>
<dbReference type="CDD" id="cd06849">
    <property type="entry name" value="lipoyl_domain"/>
    <property type="match status" value="2"/>
</dbReference>
<name>A0A0R2X969_9BACT</name>
<organism evidence="2 3">
    <name type="scientific">Verrucomicrobia subdivision 6 bacterium BACL9 MAG-120924-bin69</name>
    <dbReference type="NCBI Taxonomy" id="1655635"/>
    <lineage>
        <taxon>Bacteria</taxon>
        <taxon>Pseudomonadati</taxon>
        <taxon>Verrucomicrobiota</taxon>
        <taxon>Verrucomicrobiia</taxon>
        <taxon>Verrucomicrobiales</taxon>
        <taxon>Verrucomicrobia subdivision 6</taxon>
    </lineage>
</organism>
<dbReference type="PANTHER" id="PTHR37841">
    <property type="entry name" value="GLR2918 PROTEIN"/>
    <property type="match status" value="1"/>
</dbReference>
<dbReference type="EMBL" id="LIDN01000235">
    <property type="protein sequence ID" value="KRP32560.1"/>
    <property type="molecule type" value="Genomic_DNA"/>
</dbReference>
<proteinExistence type="predicted"/>
<reference evidence="2 3" key="1">
    <citation type="submission" date="2015-10" db="EMBL/GenBank/DDBJ databases">
        <title>Metagenome-Assembled Genomes uncover a global brackish microbiome.</title>
        <authorList>
            <person name="Hugerth L.W."/>
            <person name="Larsson J."/>
            <person name="Alneberg J."/>
            <person name="Lindh M.V."/>
            <person name="Legrand C."/>
            <person name="Pinhassi J."/>
            <person name="Andersson A.F."/>
        </authorList>
    </citation>
    <scope>NUCLEOTIDE SEQUENCE [LARGE SCALE GENOMIC DNA]</scope>
    <source>
        <strain evidence="2">BACL9 MAG-120924-bin69</strain>
    </source>
</reference>
<feature type="domain" description="Lipoyl-binding" evidence="1">
    <location>
        <begin position="51"/>
        <end position="115"/>
    </location>
</feature>
<dbReference type="AlphaFoldDB" id="A0A0R2X969"/>
<feature type="domain" description="Lipoyl-binding" evidence="1">
    <location>
        <begin position="149"/>
        <end position="209"/>
    </location>
</feature>
<dbReference type="Proteomes" id="UP000051220">
    <property type="component" value="Unassembled WGS sequence"/>
</dbReference>
<evidence type="ECO:0000259" key="1">
    <source>
        <dbReference type="Pfam" id="PF00364"/>
    </source>
</evidence>
<evidence type="ECO:0000313" key="2">
    <source>
        <dbReference type="EMBL" id="KRP32560.1"/>
    </source>
</evidence>
<dbReference type="Pfam" id="PF00364">
    <property type="entry name" value="Biotin_lipoyl"/>
    <property type="match status" value="2"/>
</dbReference>
<dbReference type="PANTHER" id="PTHR37841:SF1">
    <property type="entry name" value="DUF3298 DOMAIN-CONTAINING PROTEIN"/>
    <property type="match status" value="1"/>
</dbReference>